<sequence length="51" mass="6016">MCLDTHKRPSAASALDDEVLFLFTFFLSFLSFFTLRPLFTFLSTPYNCRMR</sequence>
<dbReference type="Proteomes" id="UP000326289">
    <property type="component" value="Unassembled WGS sequence"/>
</dbReference>
<keyword evidence="3" id="KW-1185">Reference proteome</keyword>
<keyword evidence="1" id="KW-1133">Transmembrane helix</keyword>
<proteinExistence type="predicted"/>
<evidence type="ECO:0000313" key="3">
    <source>
        <dbReference type="Proteomes" id="UP000326289"/>
    </source>
</evidence>
<gene>
    <name evidence="2" type="ORF">BDV30DRAFT_4372</name>
</gene>
<dbReference type="EMBL" id="ML732764">
    <property type="protein sequence ID" value="KAB8279658.1"/>
    <property type="molecule type" value="Genomic_DNA"/>
</dbReference>
<reference evidence="2 3" key="1">
    <citation type="submission" date="2019-04" db="EMBL/GenBank/DDBJ databases">
        <title>Fungal friends and foes A comparative genomics study of 23 Aspergillus species from section Flavi.</title>
        <authorList>
            <consortium name="DOE Joint Genome Institute"/>
            <person name="Kjaerbolling I."/>
            <person name="Vesth T.C."/>
            <person name="Frisvad J.C."/>
            <person name="Nybo J.L."/>
            <person name="Theobald S."/>
            <person name="Kildgaard S."/>
            <person name="Petersen T.I."/>
            <person name="Kuo A."/>
            <person name="Sato A."/>
            <person name="Lyhne E.K."/>
            <person name="Kogle M.E."/>
            <person name="Wiebenga A."/>
            <person name="Kun R.S."/>
            <person name="Lubbers R.J."/>
            <person name="Makela M.R."/>
            <person name="Barry K."/>
            <person name="Chovatia M."/>
            <person name="Clum A."/>
            <person name="Daum C."/>
            <person name="Haridas S."/>
            <person name="He G."/>
            <person name="LaButti K."/>
            <person name="Lipzen A."/>
            <person name="Mondo S."/>
            <person name="Pangilinan J."/>
            <person name="Riley R."/>
            <person name="Salamov A."/>
            <person name="Simmons B.A."/>
            <person name="Magnuson J.K."/>
            <person name="Henrissat B."/>
            <person name="Mortensen U.H."/>
            <person name="Larsen T.O."/>
            <person name="De vries R.P."/>
            <person name="Grigoriev I.V."/>
            <person name="Machida M."/>
            <person name="Baker S.E."/>
            <person name="Andersen M.R."/>
        </authorList>
    </citation>
    <scope>NUCLEOTIDE SEQUENCE [LARGE SCALE GENOMIC DNA]</scope>
    <source>
        <strain evidence="2 3">CBS 117635</strain>
    </source>
</reference>
<accession>A0A5N6JLW8</accession>
<name>A0A5N6JLW8_9EURO</name>
<keyword evidence="1" id="KW-0812">Transmembrane</keyword>
<protein>
    <submittedName>
        <fullName evidence="2">Uncharacterized protein</fullName>
    </submittedName>
</protein>
<evidence type="ECO:0000313" key="2">
    <source>
        <dbReference type="EMBL" id="KAB8279658.1"/>
    </source>
</evidence>
<feature type="transmembrane region" description="Helical" evidence="1">
    <location>
        <begin position="20"/>
        <end position="42"/>
    </location>
</feature>
<organism evidence="2 3">
    <name type="scientific">Aspergillus minisclerotigenes</name>
    <dbReference type="NCBI Taxonomy" id="656917"/>
    <lineage>
        <taxon>Eukaryota</taxon>
        <taxon>Fungi</taxon>
        <taxon>Dikarya</taxon>
        <taxon>Ascomycota</taxon>
        <taxon>Pezizomycotina</taxon>
        <taxon>Eurotiomycetes</taxon>
        <taxon>Eurotiomycetidae</taxon>
        <taxon>Eurotiales</taxon>
        <taxon>Aspergillaceae</taxon>
        <taxon>Aspergillus</taxon>
        <taxon>Aspergillus subgen. Circumdati</taxon>
    </lineage>
</organism>
<evidence type="ECO:0000256" key="1">
    <source>
        <dbReference type="SAM" id="Phobius"/>
    </source>
</evidence>
<dbReference type="AlphaFoldDB" id="A0A5N6JLW8"/>
<keyword evidence="1" id="KW-0472">Membrane</keyword>